<evidence type="ECO:0000313" key="3">
    <source>
        <dbReference type="Proteomes" id="UP000308760"/>
    </source>
</evidence>
<dbReference type="AlphaFoldDB" id="A0A4S8QFP0"/>
<accession>A0A4S8QFP0</accession>
<proteinExistence type="predicted"/>
<reference evidence="2 3" key="2">
    <citation type="submission" date="2019-05" db="EMBL/GenBank/DDBJ databases">
        <title>Glycomyces buryatensis sp. nov.</title>
        <authorList>
            <person name="Nikitina E."/>
        </authorList>
    </citation>
    <scope>NUCLEOTIDE SEQUENCE [LARGE SCALE GENOMIC DNA]</scope>
    <source>
        <strain evidence="2 3">18</strain>
    </source>
</reference>
<dbReference type="EMBL" id="STGY01000057">
    <property type="protein sequence ID" value="THV40139.1"/>
    <property type="molecule type" value="Genomic_DNA"/>
</dbReference>
<keyword evidence="3" id="KW-1185">Reference proteome</keyword>
<dbReference type="OrthoDB" id="5188761at2"/>
<name>A0A4S8QFP0_9ACTN</name>
<feature type="region of interest" description="Disordered" evidence="1">
    <location>
        <begin position="80"/>
        <end position="104"/>
    </location>
</feature>
<protein>
    <submittedName>
        <fullName evidence="2">Uncharacterized protein</fullName>
    </submittedName>
</protein>
<dbReference type="Proteomes" id="UP000308760">
    <property type="component" value="Unassembled WGS sequence"/>
</dbReference>
<comment type="caution">
    <text evidence="2">The sequence shown here is derived from an EMBL/GenBank/DDBJ whole genome shotgun (WGS) entry which is preliminary data.</text>
</comment>
<reference evidence="3" key="1">
    <citation type="submission" date="2019-04" db="EMBL/GenBank/DDBJ databases">
        <title>Nocardioides xinjiangensis sp. nov.</title>
        <authorList>
            <person name="Liu S."/>
        </authorList>
    </citation>
    <scope>NUCLEOTIDE SEQUENCE [LARGE SCALE GENOMIC DNA]</scope>
    <source>
        <strain evidence="3">18</strain>
    </source>
</reference>
<gene>
    <name evidence="2" type="ORF">FAB82_15690</name>
</gene>
<sequence>MAGAEFGLSEAPALAVSAGNHATTVDEMFGDLRALIGEMEADATAQGGNALTQFRLAKADFVEAYNQLADKYGVSAMAQDATSTDGTTTDESNEGEYSGAHGALTPIKPISIQI</sequence>
<organism evidence="2 3">
    <name type="scientific">Glycomyces buryatensis</name>
    <dbReference type="NCBI Taxonomy" id="2570927"/>
    <lineage>
        <taxon>Bacteria</taxon>
        <taxon>Bacillati</taxon>
        <taxon>Actinomycetota</taxon>
        <taxon>Actinomycetes</taxon>
        <taxon>Glycomycetales</taxon>
        <taxon>Glycomycetaceae</taxon>
        <taxon>Glycomyces</taxon>
    </lineage>
</organism>
<evidence type="ECO:0000313" key="2">
    <source>
        <dbReference type="EMBL" id="THV40139.1"/>
    </source>
</evidence>
<dbReference type="RefSeq" id="WP_136535484.1">
    <property type="nucleotide sequence ID" value="NZ_STGY01000057.1"/>
</dbReference>
<feature type="compositionally biased region" description="Polar residues" evidence="1">
    <location>
        <begin position="80"/>
        <end position="90"/>
    </location>
</feature>
<evidence type="ECO:0000256" key="1">
    <source>
        <dbReference type="SAM" id="MobiDB-lite"/>
    </source>
</evidence>